<feature type="compositionally biased region" description="Polar residues" evidence="1">
    <location>
        <begin position="209"/>
        <end position="224"/>
    </location>
</feature>
<reference evidence="2 3" key="1">
    <citation type="journal article" date="2014" name="PLoS ONE">
        <title>Global Analysis of Gene Expression Profiles in Physic Nut (Jatropha curcas L.) Seedlings Exposed to Salt Stress.</title>
        <authorList>
            <person name="Zhang L."/>
            <person name="Zhang C."/>
            <person name="Wu P."/>
            <person name="Chen Y."/>
            <person name="Li M."/>
            <person name="Jiang H."/>
            <person name="Wu G."/>
        </authorList>
    </citation>
    <scope>NUCLEOTIDE SEQUENCE [LARGE SCALE GENOMIC DNA]</scope>
    <source>
        <strain evidence="3">cv. GZQX0401</strain>
        <tissue evidence="2">Young leaves</tissue>
    </source>
</reference>
<dbReference type="PANTHER" id="PTHR33237:SF39">
    <property type="match status" value="1"/>
</dbReference>
<dbReference type="AlphaFoldDB" id="A0A067JKT0"/>
<feature type="region of interest" description="Disordered" evidence="1">
    <location>
        <begin position="74"/>
        <end position="97"/>
    </location>
</feature>
<dbReference type="Proteomes" id="UP000027138">
    <property type="component" value="Unassembled WGS sequence"/>
</dbReference>
<keyword evidence="3" id="KW-1185">Reference proteome</keyword>
<dbReference type="EMBL" id="KK915213">
    <property type="protein sequence ID" value="KDP23428.1"/>
    <property type="molecule type" value="Genomic_DNA"/>
</dbReference>
<evidence type="ECO:0000313" key="2">
    <source>
        <dbReference type="EMBL" id="KDP23428.1"/>
    </source>
</evidence>
<proteinExistence type="predicted"/>
<feature type="region of interest" description="Disordered" evidence="1">
    <location>
        <begin position="209"/>
        <end position="254"/>
    </location>
</feature>
<gene>
    <name evidence="2" type="ORF">JCGZ_23261</name>
</gene>
<organism evidence="2 3">
    <name type="scientific">Jatropha curcas</name>
    <name type="common">Barbados nut</name>
    <dbReference type="NCBI Taxonomy" id="180498"/>
    <lineage>
        <taxon>Eukaryota</taxon>
        <taxon>Viridiplantae</taxon>
        <taxon>Streptophyta</taxon>
        <taxon>Embryophyta</taxon>
        <taxon>Tracheophyta</taxon>
        <taxon>Spermatophyta</taxon>
        <taxon>Magnoliopsida</taxon>
        <taxon>eudicotyledons</taxon>
        <taxon>Gunneridae</taxon>
        <taxon>Pentapetalae</taxon>
        <taxon>rosids</taxon>
        <taxon>fabids</taxon>
        <taxon>Malpighiales</taxon>
        <taxon>Euphorbiaceae</taxon>
        <taxon>Crotonoideae</taxon>
        <taxon>Jatropheae</taxon>
        <taxon>Jatropha</taxon>
    </lineage>
</organism>
<feature type="compositionally biased region" description="Basic and acidic residues" evidence="1">
    <location>
        <begin position="241"/>
        <end position="254"/>
    </location>
</feature>
<accession>A0A067JKT0</accession>
<dbReference type="OrthoDB" id="847788at2759"/>
<sequence length="288" mass="32514">MIEENPDTCNRNSNSYLFSITISQPKIRIKIPKLLAKTMQKRSNGASNIDHVKEKKKKWGKFGSIFSSIFNTKKSPKVQRNDDDNISTDHQTGPSEAKILKRVDQYFAVLDDHDSSSSTSYSFNRLLQIEDEEEEKRSNKEKKGKSNKQPNKAEKHLKVSPSLSRLFRKSTSCNNFIKSKNHNISPTNVGKIAEAVVGGQASRVAFNRSTSDTMNLQQAPSRISTTHRKLKMAQSSSNQETSEREDRGGEQQELCKKRILMGEKCRPLSYSGTLQYDKDGTLLPDAIP</sequence>
<name>A0A067JKT0_JATCU</name>
<feature type="region of interest" description="Disordered" evidence="1">
    <location>
        <begin position="132"/>
        <end position="158"/>
    </location>
</feature>
<dbReference type="PANTHER" id="PTHR33237">
    <property type="entry name" value="F2P16.13 PROTEIN-RELATED"/>
    <property type="match status" value="1"/>
</dbReference>
<evidence type="ECO:0000256" key="1">
    <source>
        <dbReference type="SAM" id="MobiDB-lite"/>
    </source>
</evidence>
<protein>
    <submittedName>
        <fullName evidence="2">Uncharacterized protein</fullName>
    </submittedName>
</protein>
<evidence type="ECO:0000313" key="3">
    <source>
        <dbReference type="Proteomes" id="UP000027138"/>
    </source>
</evidence>